<dbReference type="Proteomes" id="UP000824890">
    <property type="component" value="Unassembled WGS sequence"/>
</dbReference>
<dbReference type="Pfam" id="PF02721">
    <property type="entry name" value="DUF223"/>
    <property type="match status" value="2"/>
</dbReference>
<dbReference type="InterPro" id="IPR003871">
    <property type="entry name" value="RFA1B/D_OB_1st"/>
</dbReference>
<dbReference type="SUPFAM" id="SSF50249">
    <property type="entry name" value="Nucleic acid-binding proteins"/>
    <property type="match status" value="4"/>
</dbReference>
<feature type="domain" description="Replication protein A 70 kDa DNA-binding subunit B/D first OB fold" evidence="1">
    <location>
        <begin position="372"/>
        <end position="429"/>
    </location>
</feature>
<dbReference type="CDD" id="cd04480">
    <property type="entry name" value="RPA1_DBD_A_like"/>
    <property type="match status" value="2"/>
</dbReference>
<evidence type="ECO:0000313" key="2">
    <source>
        <dbReference type="EMBL" id="KAH0939204.1"/>
    </source>
</evidence>
<organism evidence="2 3">
    <name type="scientific">Brassica napus</name>
    <name type="common">Rape</name>
    <dbReference type="NCBI Taxonomy" id="3708"/>
    <lineage>
        <taxon>Eukaryota</taxon>
        <taxon>Viridiplantae</taxon>
        <taxon>Streptophyta</taxon>
        <taxon>Embryophyta</taxon>
        <taxon>Tracheophyta</taxon>
        <taxon>Spermatophyta</taxon>
        <taxon>Magnoliopsida</taxon>
        <taxon>eudicotyledons</taxon>
        <taxon>Gunneridae</taxon>
        <taxon>Pentapetalae</taxon>
        <taxon>rosids</taxon>
        <taxon>malvids</taxon>
        <taxon>Brassicales</taxon>
        <taxon>Brassicaceae</taxon>
        <taxon>Brassiceae</taxon>
        <taxon>Brassica</taxon>
    </lineage>
</organism>
<feature type="domain" description="Replication protein A 70 kDa DNA-binding subunit B/D first OB fold" evidence="1">
    <location>
        <begin position="31"/>
        <end position="132"/>
    </location>
</feature>
<dbReference type="InterPro" id="IPR012340">
    <property type="entry name" value="NA-bd_OB-fold"/>
</dbReference>
<protein>
    <recommendedName>
        <fullName evidence="1">Replication protein A 70 kDa DNA-binding subunit B/D first OB fold domain-containing protein</fullName>
    </recommendedName>
</protein>
<accession>A0ABQ8EC56</accession>
<reference evidence="2 3" key="1">
    <citation type="submission" date="2021-05" db="EMBL/GenBank/DDBJ databases">
        <title>Genome Assembly of Synthetic Allotetraploid Brassica napus Reveals Homoeologous Exchanges between Subgenomes.</title>
        <authorList>
            <person name="Davis J.T."/>
        </authorList>
    </citation>
    <scope>NUCLEOTIDE SEQUENCE [LARGE SCALE GENOMIC DNA]</scope>
    <source>
        <strain evidence="3">cv. Da-Ae</strain>
        <tissue evidence="2">Seedling</tissue>
    </source>
</reference>
<name>A0ABQ8EC56_BRANA</name>
<proteinExistence type="predicted"/>
<evidence type="ECO:0000259" key="1">
    <source>
        <dbReference type="Pfam" id="PF02721"/>
    </source>
</evidence>
<evidence type="ECO:0000313" key="3">
    <source>
        <dbReference type="Proteomes" id="UP000824890"/>
    </source>
</evidence>
<dbReference type="CDD" id="cd04481">
    <property type="entry name" value="RPA1_DBD_B_like"/>
    <property type="match status" value="1"/>
</dbReference>
<dbReference type="PANTHER" id="PTHR47165">
    <property type="entry name" value="OS03G0429900 PROTEIN"/>
    <property type="match status" value="1"/>
</dbReference>
<comment type="caution">
    <text evidence="2">The sequence shown here is derived from an EMBL/GenBank/DDBJ whole genome shotgun (WGS) entry which is preliminary data.</text>
</comment>
<dbReference type="Gene3D" id="2.40.50.140">
    <property type="entry name" value="Nucleic acid-binding proteins"/>
    <property type="match status" value="4"/>
</dbReference>
<feature type="non-terminal residue" evidence="2">
    <location>
        <position position="791"/>
    </location>
</feature>
<gene>
    <name evidence="2" type="ORF">HID58_006665</name>
</gene>
<sequence>MIKMCSTYSIPSAYKEEKQKEKHTPKIMSINDVVDVKPFKTMWKIKEKIIRLWKQYSTAGGETIEMVLCDLKGGKIHASVKKELVAQFDPFLRQGYSLMLRNFAVTHSCASYRTTNHAYRISFLSTTRVRSCEQFPKDLAGFKPVKYKDVLDETRNPNYLVDIISQIIEISHIEHVTVNGKETEKISLELRNSEDFQWCFGGKFACDVSEAKQDDLPFAIVESKYLAIMISLSTHQEKPLLRFWKQNMYILHLVVLDNTSNTKLLVFDNHAMQLFNQPCLQITGPSNKSEVITNKNLISDFEEGNSPNASEDGQFHDMDTQSDAPEASLAIQGLASEHFDENSATRNISFVKIKKEKFAKTGGGETIEMSGKIHASVKKELVAQFDHFLRQGYPLMLINFSVTHSCGSYRTTTHAYMISFLSTTRVRSCEQLPEDLSGFEPVKYKYVLDRTLNPDYLVDIIGQIVEISHIDHIYVNGKETEKISLEFDERLPMVLWGKFACDVCEAMQVQNEHSTVLVLLFGKIKVWKEDRSLSNAYNVRKIGLNPPMIEVRKFIASLPKDDLPLAIVESKNSAIVNGVSAKDDFFILTPRKTIAQILETIQCILLCTITAIDSDMGWFYLSCKVCSKRVLSVPTYTLHLVVLDNTSNTKLVLFDNHAMQLLNQPCLQIAGLLIKSEIEETNLLPPALNNIIGNLQGSEGHHKQGFDIRFRKKPLCKSTEDGQFHDLETQSDAPEVSLAIQGLPSKQSESFNMTPAKRIRAVNIDTEEILDDNSVTRSVTSVKIKKGKFAK</sequence>
<keyword evidence="3" id="KW-1185">Reference proteome</keyword>
<dbReference type="PANTHER" id="PTHR47165:SF4">
    <property type="entry name" value="OS03G0429900 PROTEIN"/>
    <property type="match status" value="1"/>
</dbReference>
<dbReference type="EMBL" id="JAGKQM010000002">
    <property type="protein sequence ID" value="KAH0939204.1"/>
    <property type="molecule type" value="Genomic_DNA"/>
</dbReference>